<proteinExistence type="predicted"/>
<keyword evidence="3" id="KW-0472">Membrane</keyword>
<feature type="region of interest" description="Disordered" evidence="2">
    <location>
        <begin position="130"/>
        <end position="173"/>
    </location>
</feature>
<dbReference type="GO" id="GO:0015095">
    <property type="term" value="F:magnesium ion transmembrane transporter activity"/>
    <property type="evidence" value="ECO:0007669"/>
    <property type="project" value="TreeGrafter"/>
</dbReference>
<evidence type="ECO:0000313" key="5">
    <source>
        <dbReference type="Proteomes" id="UP001168146"/>
    </source>
</evidence>
<evidence type="ECO:0000313" key="4">
    <source>
        <dbReference type="EMBL" id="KAK0323640.1"/>
    </source>
</evidence>
<comment type="subcellular location">
    <subcellularLocation>
        <location evidence="1">Cell membrane</location>
        <topology evidence="1">Multi-pass membrane protein</topology>
    </subcellularLocation>
</comment>
<sequence>MERPTEVACATAEIDMHAYYDSFDDANITNGFQDLDSAASLSVLMQHVQSSTSRTFVLDFNDDAAYAAFDLPTASLAQLLMVERPETSSARWINMWSAYQQQPLLSILAKRYDFSPRLLGMMCSDPCVRRSPPRQSRASIATGKAAPHARTNNSNARSDVERGWDELSDTSSSSVASCDPVAGGNLYRIVDDLWHYSSVDFGRSYVCIGYNSLYGTKPAGLGHEDGPLPHCIRVWTWLLLCEDNTVITINEDPFPYANGQLDGLQQRILQGTRRNLVNVFRSLSRVDEDARLAHTPTTLLPLRFRLGDMPDETAHRESDTPGLLFYYLFENFHNSYTLVTRRESRYGVELSKLRAQMFESPQLHHIDRLDSIGKELGVLRRHYQSYLRIIDRLLEPQPTTSTPLQPPHNLDAGSEISFATVRPLPSPESESSTLGISLTPASLVRFQRLKDLIALYALSEIDEYTTQKDALVTLNFNLLTLRDTLAMEKLTKVALLITKATLLFLPVSLMSAYFGLSLGGGGYTIAEYWSWVGLVGFGVVSGSAQTVDFFRGLWAGLEGVWKG</sequence>
<organism evidence="4 5">
    <name type="scientific">Friedmanniomyces endolithicus</name>
    <dbReference type="NCBI Taxonomy" id="329885"/>
    <lineage>
        <taxon>Eukaryota</taxon>
        <taxon>Fungi</taxon>
        <taxon>Dikarya</taxon>
        <taxon>Ascomycota</taxon>
        <taxon>Pezizomycotina</taxon>
        <taxon>Dothideomycetes</taxon>
        <taxon>Dothideomycetidae</taxon>
        <taxon>Mycosphaerellales</taxon>
        <taxon>Teratosphaeriaceae</taxon>
        <taxon>Friedmanniomyces</taxon>
    </lineage>
</organism>
<dbReference type="GO" id="GO:0005886">
    <property type="term" value="C:plasma membrane"/>
    <property type="evidence" value="ECO:0007669"/>
    <property type="project" value="UniProtKB-SubCell"/>
</dbReference>
<keyword evidence="3" id="KW-0812">Transmembrane</keyword>
<reference evidence="4" key="1">
    <citation type="submission" date="2021-12" db="EMBL/GenBank/DDBJ databases">
        <title>Black yeast isolated from Biological Soil Crust.</title>
        <authorList>
            <person name="Kurbessoian T."/>
        </authorList>
    </citation>
    <scope>NUCLEOTIDE SEQUENCE</scope>
    <source>
        <strain evidence="4">CCFEE 5208</strain>
    </source>
</reference>
<dbReference type="GO" id="GO:0000287">
    <property type="term" value="F:magnesium ion binding"/>
    <property type="evidence" value="ECO:0007669"/>
    <property type="project" value="TreeGrafter"/>
</dbReference>
<name>A0AAN6JBE6_9PEZI</name>
<dbReference type="Proteomes" id="UP001168146">
    <property type="component" value="Unassembled WGS sequence"/>
</dbReference>
<protein>
    <submittedName>
        <fullName evidence="4">Uncharacterized protein</fullName>
    </submittedName>
</protein>
<feature type="transmembrane region" description="Helical" evidence="3">
    <location>
        <begin position="493"/>
        <end position="516"/>
    </location>
</feature>
<dbReference type="GO" id="GO:0050897">
    <property type="term" value="F:cobalt ion binding"/>
    <property type="evidence" value="ECO:0007669"/>
    <property type="project" value="TreeGrafter"/>
</dbReference>
<dbReference type="AlphaFoldDB" id="A0AAN6JBE6"/>
<evidence type="ECO:0000256" key="2">
    <source>
        <dbReference type="SAM" id="MobiDB-lite"/>
    </source>
</evidence>
<dbReference type="SUPFAM" id="SSF143865">
    <property type="entry name" value="CorA soluble domain-like"/>
    <property type="match status" value="1"/>
</dbReference>
<dbReference type="PANTHER" id="PTHR46494">
    <property type="entry name" value="CORA FAMILY METAL ION TRANSPORTER (EUROFUNG)"/>
    <property type="match status" value="1"/>
</dbReference>
<dbReference type="GO" id="GO:0015087">
    <property type="term" value="F:cobalt ion transmembrane transporter activity"/>
    <property type="evidence" value="ECO:0007669"/>
    <property type="project" value="TreeGrafter"/>
</dbReference>
<evidence type="ECO:0000256" key="3">
    <source>
        <dbReference type="SAM" id="Phobius"/>
    </source>
</evidence>
<dbReference type="EMBL" id="JASUXU010000012">
    <property type="protein sequence ID" value="KAK0323640.1"/>
    <property type="molecule type" value="Genomic_DNA"/>
</dbReference>
<gene>
    <name evidence="4" type="ORF">LTR82_005387</name>
</gene>
<keyword evidence="3" id="KW-1133">Transmembrane helix</keyword>
<evidence type="ECO:0000256" key="1">
    <source>
        <dbReference type="ARBA" id="ARBA00004651"/>
    </source>
</evidence>
<dbReference type="InterPro" id="IPR045861">
    <property type="entry name" value="CorA_cytoplasmic_dom"/>
</dbReference>
<accession>A0AAN6JBE6</accession>
<comment type="caution">
    <text evidence="4">The sequence shown here is derived from an EMBL/GenBank/DDBJ whole genome shotgun (WGS) entry which is preliminary data.</text>
</comment>
<dbReference type="PANTHER" id="PTHR46494:SF1">
    <property type="entry name" value="CORA FAMILY METAL ION TRANSPORTER (EUROFUNG)"/>
    <property type="match status" value="1"/>
</dbReference>
<feature type="transmembrane region" description="Helical" evidence="3">
    <location>
        <begin position="528"/>
        <end position="547"/>
    </location>
</feature>